<organism evidence="7 8">
    <name type="scientific">Cryptosporidium ubiquitum</name>
    <dbReference type="NCBI Taxonomy" id="857276"/>
    <lineage>
        <taxon>Eukaryota</taxon>
        <taxon>Sar</taxon>
        <taxon>Alveolata</taxon>
        <taxon>Apicomplexa</taxon>
        <taxon>Conoidasida</taxon>
        <taxon>Coccidia</taxon>
        <taxon>Eucoccidiorida</taxon>
        <taxon>Eimeriorina</taxon>
        <taxon>Cryptosporidiidae</taxon>
        <taxon>Cryptosporidium</taxon>
    </lineage>
</organism>
<dbReference type="InterPro" id="IPR016635">
    <property type="entry name" value="AP_complex_ssu"/>
</dbReference>
<evidence type="ECO:0000313" key="7">
    <source>
        <dbReference type="EMBL" id="OII75239.1"/>
    </source>
</evidence>
<keyword evidence="4" id="KW-0653">Protein transport</keyword>
<accession>A0A1J4MMG4</accession>
<dbReference type="RefSeq" id="XP_028876251.1">
    <property type="nucleotide sequence ID" value="XM_029020732.1"/>
</dbReference>
<comment type="similarity">
    <text evidence="2">Belongs to the adaptor complexes small subunit family.</text>
</comment>
<keyword evidence="8" id="KW-1185">Reference proteome</keyword>
<dbReference type="InterPro" id="IPR011012">
    <property type="entry name" value="Longin-like_dom_sf"/>
</dbReference>
<dbReference type="FunFam" id="3.30.450.60:FF:000010">
    <property type="entry name" value="AP complex subunit sigma"/>
    <property type="match status" value="1"/>
</dbReference>
<protein>
    <recommendedName>
        <fullName evidence="6">AP complex mu/sigma subunit domain-containing protein</fullName>
    </recommendedName>
</protein>
<dbReference type="EMBL" id="LRBP01000003">
    <property type="protein sequence ID" value="OII75239.1"/>
    <property type="molecule type" value="Genomic_DNA"/>
</dbReference>
<name>A0A1J4MMG4_9CRYT</name>
<dbReference type="GO" id="GO:0015031">
    <property type="term" value="P:protein transport"/>
    <property type="evidence" value="ECO:0007669"/>
    <property type="project" value="UniProtKB-KW"/>
</dbReference>
<dbReference type="PANTHER" id="PTHR11753">
    <property type="entry name" value="ADAPTOR COMPLEXES SMALL SUBUNIT FAMILY"/>
    <property type="match status" value="1"/>
</dbReference>
<reference evidence="7 8" key="1">
    <citation type="submission" date="2016-10" db="EMBL/GenBank/DDBJ databases">
        <title>Reductive evolution of mitochondrial metabolism and differential evolution of invasion-related proteins in Cryptosporidium.</title>
        <authorList>
            <person name="Liu S."/>
            <person name="Roellig D.M."/>
            <person name="Guo Y."/>
            <person name="Li N."/>
            <person name="Frace M.A."/>
            <person name="Tang K."/>
            <person name="Zhang L."/>
            <person name="Feng Y."/>
            <person name="Xiao L."/>
        </authorList>
    </citation>
    <scope>NUCLEOTIDE SEQUENCE [LARGE SCALE GENOMIC DNA]</scope>
    <source>
        <strain evidence="7">39726</strain>
    </source>
</reference>
<feature type="domain" description="AP complex mu/sigma subunit" evidence="6">
    <location>
        <begin position="1"/>
        <end position="143"/>
    </location>
</feature>
<dbReference type="Gene3D" id="3.30.450.60">
    <property type="match status" value="1"/>
</dbReference>
<evidence type="ECO:0000256" key="5">
    <source>
        <dbReference type="ARBA" id="ARBA00023136"/>
    </source>
</evidence>
<evidence type="ECO:0000256" key="1">
    <source>
        <dbReference type="ARBA" id="ARBA00004308"/>
    </source>
</evidence>
<gene>
    <name evidence="7" type="ORF">cubi_03718</name>
</gene>
<comment type="subcellular location">
    <subcellularLocation>
        <location evidence="1">Endomembrane system</location>
    </subcellularLocation>
</comment>
<dbReference type="GO" id="GO:0012505">
    <property type="term" value="C:endomembrane system"/>
    <property type="evidence" value="ECO:0007669"/>
    <property type="project" value="UniProtKB-SubCell"/>
</dbReference>
<proteinExistence type="inferred from homology"/>
<evidence type="ECO:0000256" key="3">
    <source>
        <dbReference type="ARBA" id="ARBA00022448"/>
    </source>
</evidence>
<dbReference type="VEuPathDB" id="CryptoDB:cubi_03718"/>
<dbReference type="Proteomes" id="UP000186176">
    <property type="component" value="Unassembled WGS sequence"/>
</dbReference>
<dbReference type="Pfam" id="PF01217">
    <property type="entry name" value="Clat_adaptor_s"/>
    <property type="match status" value="1"/>
</dbReference>
<dbReference type="GO" id="GO:0005737">
    <property type="term" value="C:cytoplasm"/>
    <property type="evidence" value="ECO:0007669"/>
    <property type="project" value="UniProtKB-ARBA"/>
</dbReference>
<dbReference type="InterPro" id="IPR022775">
    <property type="entry name" value="AP_mu_sigma_su"/>
</dbReference>
<evidence type="ECO:0000256" key="2">
    <source>
        <dbReference type="ARBA" id="ARBA00006972"/>
    </source>
</evidence>
<evidence type="ECO:0000313" key="8">
    <source>
        <dbReference type="Proteomes" id="UP000186176"/>
    </source>
</evidence>
<dbReference type="SUPFAM" id="SSF64356">
    <property type="entry name" value="SNARE-like"/>
    <property type="match status" value="1"/>
</dbReference>
<keyword evidence="3" id="KW-0813">Transport</keyword>
<evidence type="ECO:0000259" key="6">
    <source>
        <dbReference type="Pfam" id="PF01217"/>
    </source>
</evidence>
<keyword evidence="5" id="KW-0472">Membrane</keyword>
<dbReference type="GeneID" id="39980511"/>
<comment type="caution">
    <text evidence="7">The sequence shown here is derived from an EMBL/GenBank/DDBJ whole genome shotgun (WGS) entry which is preliminary data.</text>
</comment>
<sequence>MLKFLLLVNKQGQIRLSQYYAQVSKEERFILEGQLIRKCLLKGENQCPFMEFNNYKIVFRRYASLYFIMGLENSDMVNELSYYELIHFIVETLDKYFENVCELDIMFNLDKAHIIIEEIIMCGRIAETNKSNIMQYMSLLEKASQSNDDISSMIISNIAKQILENSCEAMHEILDTSNHYSRVNKNLPLYLDSDLNMEGKMIFHRFHKRKWKMYIDSSRTKIFRIRKTQTGGVIPTNIQLGANQKIRIEAIDCLSCRLRNSDITEERDHGINSIIKNDEFRY</sequence>
<evidence type="ECO:0000256" key="4">
    <source>
        <dbReference type="ARBA" id="ARBA00022927"/>
    </source>
</evidence>
<dbReference type="OrthoDB" id="371463at2759"/>
<dbReference type="AlphaFoldDB" id="A0A1J4MMG4"/>